<dbReference type="SMART" id="SM00175">
    <property type="entry name" value="RAB"/>
    <property type="match status" value="1"/>
</dbReference>
<dbReference type="GO" id="GO:0005829">
    <property type="term" value="C:cytosol"/>
    <property type="evidence" value="ECO:0007669"/>
    <property type="project" value="GOC"/>
</dbReference>
<dbReference type="Gene3D" id="3.40.50.300">
    <property type="entry name" value="P-loop containing nucleotide triphosphate hydrolases"/>
    <property type="match status" value="1"/>
</dbReference>
<name>A2EII0_TRIV3</name>
<dbReference type="SMR" id="A2EII0"/>
<dbReference type="SUPFAM" id="SSF52540">
    <property type="entry name" value="P-loop containing nucleoside triphosphate hydrolases"/>
    <property type="match status" value="1"/>
</dbReference>
<dbReference type="PANTHER" id="PTHR47977">
    <property type="entry name" value="RAS-RELATED PROTEIN RAB"/>
    <property type="match status" value="1"/>
</dbReference>
<dbReference type="Proteomes" id="UP000001542">
    <property type="component" value="Unassembled WGS sequence"/>
</dbReference>
<dbReference type="OrthoDB" id="48625at2759"/>
<dbReference type="GO" id="GO:0006890">
    <property type="term" value="P:retrograde vesicle-mediated transport, Golgi to endoplasmic reticulum"/>
    <property type="evidence" value="ECO:0000318"/>
    <property type="project" value="GO_Central"/>
</dbReference>
<dbReference type="GO" id="GO:0006886">
    <property type="term" value="P:intracellular protein transport"/>
    <property type="evidence" value="ECO:0000318"/>
    <property type="project" value="GO_Central"/>
</dbReference>
<sequence length="193" mass="21690">MNQGTQLVDSFKLVLIGDCNIGKTCMVEKLTKGQINENYKPTIGAGHTCWTCTINEDQVDFQIWDTAGEERFASLAPMYYKDSDGAIVVFSQIDAQSAKNVPVWIERFHSTVSESTPILICCNKIDLEPTYENTMEQYAKSRNFMYARASAFSGEGVEEAFLQIAEKIKQSACSDRFLNKSLTDEKKDKKSCC</sequence>
<evidence type="ECO:0000313" key="4">
    <source>
        <dbReference type="Proteomes" id="UP000001542"/>
    </source>
</evidence>
<dbReference type="GO" id="GO:0003924">
    <property type="term" value="F:GTPase activity"/>
    <property type="evidence" value="ECO:0000318"/>
    <property type="project" value="GO_Central"/>
</dbReference>
<dbReference type="SMART" id="SM00174">
    <property type="entry name" value="RHO"/>
    <property type="match status" value="1"/>
</dbReference>
<dbReference type="VEuPathDB" id="TrichDB:TVAG_124740"/>
<dbReference type="RefSeq" id="XP_001319724.1">
    <property type="nucleotide sequence ID" value="XM_001319689.1"/>
</dbReference>
<organism evidence="3 4">
    <name type="scientific">Trichomonas vaginalis (strain ATCC PRA-98 / G3)</name>
    <dbReference type="NCBI Taxonomy" id="412133"/>
    <lineage>
        <taxon>Eukaryota</taxon>
        <taxon>Metamonada</taxon>
        <taxon>Parabasalia</taxon>
        <taxon>Trichomonadida</taxon>
        <taxon>Trichomonadidae</taxon>
        <taxon>Trichomonas</taxon>
    </lineage>
</organism>
<dbReference type="InterPro" id="IPR050227">
    <property type="entry name" value="Rab"/>
</dbReference>
<dbReference type="SMART" id="SM00176">
    <property type="entry name" value="RAN"/>
    <property type="match status" value="1"/>
</dbReference>
<dbReference type="AlphaFoldDB" id="A2EII0"/>
<keyword evidence="2" id="KW-0342">GTP-binding</keyword>
<dbReference type="NCBIfam" id="TIGR00231">
    <property type="entry name" value="small_GTP"/>
    <property type="match status" value="1"/>
</dbReference>
<dbReference type="EMBL" id="DS113398">
    <property type="protein sequence ID" value="EAY07501.1"/>
    <property type="molecule type" value="Genomic_DNA"/>
</dbReference>
<dbReference type="GO" id="GO:0005794">
    <property type="term" value="C:Golgi apparatus"/>
    <property type="evidence" value="ECO:0000318"/>
    <property type="project" value="GO_Central"/>
</dbReference>
<dbReference type="CDD" id="cd00154">
    <property type="entry name" value="Rab"/>
    <property type="match status" value="1"/>
</dbReference>
<dbReference type="STRING" id="5722.A2EII0"/>
<dbReference type="GO" id="GO:0012505">
    <property type="term" value="C:endomembrane system"/>
    <property type="evidence" value="ECO:0000318"/>
    <property type="project" value="GO_Central"/>
</dbReference>
<dbReference type="VEuPathDB" id="TrichDB:TVAGG3_0200090"/>
<dbReference type="GO" id="GO:0005525">
    <property type="term" value="F:GTP binding"/>
    <property type="evidence" value="ECO:0007669"/>
    <property type="project" value="UniProtKB-KW"/>
</dbReference>
<dbReference type="Pfam" id="PF00071">
    <property type="entry name" value="Ras"/>
    <property type="match status" value="1"/>
</dbReference>
<accession>A2EII0</accession>
<dbReference type="InterPro" id="IPR001806">
    <property type="entry name" value="Small_GTPase"/>
</dbReference>
<dbReference type="GO" id="GO:0042147">
    <property type="term" value="P:retrograde transport, endosome to Golgi"/>
    <property type="evidence" value="ECO:0000318"/>
    <property type="project" value="GO_Central"/>
</dbReference>
<dbReference type="KEGG" id="tva:4765394"/>
<dbReference type="FunFam" id="3.40.50.300:FF:002456">
    <property type="entry name" value="Small GTP-binding protein, putative"/>
    <property type="match status" value="1"/>
</dbReference>
<dbReference type="GO" id="GO:0006891">
    <property type="term" value="P:intra-Golgi vesicle-mediated transport"/>
    <property type="evidence" value="ECO:0000318"/>
    <property type="project" value="GO_Central"/>
</dbReference>
<evidence type="ECO:0000256" key="1">
    <source>
        <dbReference type="ARBA" id="ARBA00022741"/>
    </source>
</evidence>
<dbReference type="InterPro" id="IPR005225">
    <property type="entry name" value="Small_GTP-bd"/>
</dbReference>
<keyword evidence="1" id="KW-0547">Nucleotide-binding</keyword>
<dbReference type="InterPro" id="IPR027417">
    <property type="entry name" value="P-loop_NTPase"/>
</dbReference>
<gene>
    <name evidence="3" type="ORF">TVAG_124740</name>
</gene>
<keyword evidence="4" id="KW-1185">Reference proteome</keyword>
<dbReference type="PRINTS" id="PR00449">
    <property type="entry name" value="RASTRNSFRMNG"/>
</dbReference>
<dbReference type="PROSITE" id="PS51419">
    <property type="entry name" value="RAB"/>
    <property type="match status" value="1"/>
</dbReference>
<protein>
    <submittedName>
        <fullName evidence="3">Small GTP-binding protein, putative</fullName>
    </submittedName>
</protein>
<proteinExistence type="predicted"/>
<reference evidence="3" key="2">
    <citation type="journal article" date="2007" name="Science">
        <title>Draft genome sequence of the sexually transmitted pathogen Trichomonas vaginalis.</title>
        <authorList>
            <person name="Carlton J.M."/>
            <person name="Hirt R.P."/>
            <person name="Silva J.C."/>
            <person name="Delcher A.L."/>
            <person name="Schatz M."/>
            <person name="Zhao Q."/>
            <person name="Wortman J.R."/>
            <person name="Bidwell S.L."/>
            <person name="Alsmark U.C.M."/>
            <person name="Besteiro S."/>
            <person name="Sicheritz-Ponten T."/>
            <person name="Noel C.J."/>
            <person name="Dacks J.B."/>
            <person name="Foster P.G."/>
            <person name="Simillion C."/>
            <person name="Van de Peer Y."/>
            <person name="Miranda-Saavedra D."/>
            <person name="Barton G.J."/>
            <person name="Westrop G.D."/>
            <person name="Mueller S."/>
            <person name="Dessi D."/>
            <person name="Fiori P.L."/>
            <person name="Ren Q."/>
            <person name="Paulsen I."/>
            <person name="Zhang H."/>
            <person name="Bastida-Corcuera F.D."/>
            <person name="Simoes-Barbosa A."/>
            <person name="Brown M.T."/>
            <person name="Hayes R.D."/>
            <person name="Mukherjee M."/>
            <person name="Okumura C.Y."/>
            <person name="Schneider R."/>
            <person name="Smith A.J."/>
            <person name="Vanacova S."/>
            <person name="Villalvazo M."/>
            <person name="Haas B.J."/>
            <person name="Pertea M."/>
            <person name="Feldblyum T.V."/>
            <person name="Utterback T.R."/>
            <person name="Shu C.L."/>
            <person name="Osoegawa K."/>
            <person name="de Jong P.J."/>
            <person name="Hrdy I."/>
            <person name="Horvathova L."/>
            <person name="Zubacova Z."/>
            <person name="Dolezal P."/>
            <person name="Malik S.B."/>
            <person name="Logsdon J.M. Jr."/>
            <person name="Henze K."/>
            <person name="Gupta A."/>
            <person name="Wang C.C."/>
            <person name="Dunne R.L."/>
            <person name="Upcroft J.A."/>
            <person name="Upcroft P."/>
            <person name="White O."/>
            <person name="Salzberg S.L."/>
            <person name="Tang P."/>
            <person name="Chiu C.-H."/>
            <person name="Lee Y.-S."/>
            <person name="Embley T.M."/>
            <person name="Coombs G.H."/>
            <person name="Mottram J.C."/>
            <person name="Tachezy J."/>
            <person name="Fraser-Liggett C.M."/>
            <person name="Johnson P.J."/>
        </authorList>
    </citation>
    <scope>NUCLEOTIDE SEQUENCE [LARGE SCALE GENOMIC DNA]</scope>
    <source>
        <strain evidence="3">G3</strain>
    </source>
</reference>
<dbReference type="InParanoid" id="A2EII0"/>
<dbReference type="SMART" id="SM00173">
    <property type="entry name" value="RAS"/>
    <property type="match status" value="1"/>
</dbReference>
<evidence type="ECO:0000256" key="2">
    <source>
        <dbReference type="ARBA" id="ARBA00023134"/>
    </source>
</evidence>
<dbReference type="eggNOG" id="KOG0092">
    <property type="taxonomic scope" value="Eukaryota"/>
</dbReference>
<dbReference type="PROSITE" id="PS51421">
    <property type="entry name" value="RAS"/>
    <property type="match status" value="1"/>
</dbReference>
<evidence type="ECO:0000313" key="3">
    <source>
        <dbReference type="EMBL" id="EAY07501.1"/>
    </source>
</evidence>
<reference evidence="3" key="1">
    <citation type="submission" date="2006-10" db="EMBL/GenBank/DDBJ databases">
        <authorList>
            <person name="Amadeo P."/>
            <person name="Zhao Q."/>
            <person name="Wortman J."/>
            <person name="Fraser-Liggett C."/>
            <person name="Carlton J."/>
        </authorList>
    </citation>
    <scope>NUCLEOTIDE SEQUENCE</scope>
    <source>
        <strain evidence="3">G3</strain>
    </source>
</reference>